<feature type="region of interest" description="Disordered" evidence="1">
    <location>
        <begin position="71"/>
        <end position="102"/>
    </location>
</feature>
<comment type="caution">
    <text evidence="2">The sequence shown here is derived from an EMBL/GenBank/DDBJ whole genome shotgun (WGS) entry which is preliminary data.</text>
</comment>
<sequence length="102" mass="10913">MTAPRRFSSTSAWTPTASASNASDPPDSAYERAEQVLTGLAEVGVDYNDLGELLERDGIRRLIDASALPSQHLADSRTAPPLNHRCPAEGPHGTTMDERLPG</sequence>
<feature type="compositionally biased region" description="Low complexity" evidence="1">
    <location>
        <begin position="8"/>
        <end position="28"/>
    </location>
</feature>
<accession>A0ABP8PTF6</accession>
<evidence type="ECO:0000256" key="1">
    <source>
        <dbReference type="SAM" id="MobiDB-lite"/>
    </source>
</evidence>
<reference evidence="3" key="1">
    <citation type="journal article" date="2019" name="Int. J. Syst. Evol. Microbiol.">
        <title>The Global Catalogue of Microorganisms (GCM) 10K type strain sequencing project: providing services to taxonomists for standard genome sequencing and annotation.</title>
        <authorList>
            <consortium name="The Broad Institute Genomics Platform"/>
            <consortium name="The Broad Institute Genome Sequencing Center for Infectious Disease"/>
            <person name="Wu L."/>
            <person name="Ma J."/>
        </authorList>
    </citation>
    <scope>NUCLEOTIDE SEQUENCE [LARGE SCALE GENOMIC DNA]</scope>
    <source>
        <strain evidence="3">JCM 17933</strain>
    </source>
</reference>
<evidence type="ECO:0000313" key="2">
    <source>
        <dbReference type="EMBL" id="GAA4490996.1"/>
    </source>
</evidence>
<gene>
    <name evidence="2" type="ORF">GCM10023191_024090</name>
</gene>
<organism evidence="2 3">
    <name type="scientific">Actinoallomurus oryzae</name>
    <dbReference type="NCBI Taxonomy" id="502180"/>
    <lineage>
        <taxon>Bacteria</taxon>
        <taxon>Bacillati</taxon>
        <taxon>Actinomycetota</taxon>
        <taxon>Actinomycetes</taxon>
        <taxon>Streptosporangiales</taxon>
        <taxon>Thermomonosporaceae</taxon>
        <taxon>Actinoallomurus</taxon>
    </lineage>
</organism>
<name>A0ABP8PTF6_9ACTN</name>
<keyword evidence="3" id="KW-1185">Reference proteome</keyword>
<evidence type="ECO:0000313" key="3">
    <source>
        <dbReference type="Proteomes" id="UP001500503"/>
    </source>
</evidence>
<protein>
    <submittedName>
        <fullName evidence="2">Uncharacterized protein</fullName>
    </submittedName>
</protein>
<proteinExistence type="predicted"/>
<feature type="region of interest" description="Disordered" evidence="1">
    <location>
        <begin position="1"/>
        <end position="31"/>
    </location>
</feature>
<dbReference type="EMBL" id="BAABHF010000016">
    <property type="protein sequence ID" value="GAA4490996.1"/>
    <property type="molecule type" value="Genomic_DNA"/>
</dbReference>
<dbReference type="Proteomes" id="UP001500503">
    <property type="component" value="Unassembled WGS sequence"/>
</dbReference>